<evidence type="ECO:0000313" key="11">
    <source>
        <dbReference type="Proteomes" id="UP000515158"/>
    </source>
</evidence>
<dbReference type="KEGG" id="tpal:117650087"/>
<dbReference type="InParanoid" id="A0A6P8ZWS3"/>
<proteinExistence type="inferred from homology"/>
<evidence type="ECO:0000256" key="5">
    <source>
        <dbReference type="ARBA" id="ARBA00022776"/>
    </source>
</evidence>
<evidence type="ECO:0000259" key="10">
    <source>
        <dbReference type="Pfam" id="PF03800"/>
    </source>
</evidence>
<dbReference type="Gene3D" id="1.10.418.60">
    <property type="entry name" value="Ncd80 complex, Nuf2 subunit"/>
    <property type="match status" value="1"/>
</dbReference>
<keyword evidence="6 9" id="KW-0175">Coiled coil</keyword>
<dbReference type="Proteomes" id="UP000515158">
    <property type="component" value="Unplaced"/>
</dbReference>
<feature type="coiled-coil region" evidence="9">
    <location>
        <begin position="309"/>
        <end position="382"/>
    </location>
</feature>
<keyword evidence="5" id="KW-0498">Mitosis</keyword>
<name>A0A6P8ZWS3_THRPL</name>
<dbReference type="OrthoDB" id="8194677at2759"/>
<keyword evidence="8" id="KW-0137">Centromere</keyword>
<dbReference type="FunCoup" id="A0A6P8ZWS3">
    <property type="interactions" value="11"/>
</dbReference>
<dbReference type="GO" id="GO:0031262">
    <property type="term" value="C:Ndc80 complex"/>
    <property type="evidence" value="ECO:0007669"/>
    <property type="project" value="InterPro"/>
</dbReference>
<keyword evidence="4" id="KW-0132">Cell division</keyword>
<protein>
    <submittedName>
        <fullName evidence="12">Synaptonemal complex protein 1-like</fullName>
    </submittedName>
</protein>
<dbReference type="AlphaFoldDB" id="A0A6P8ZWS3"/>
<evidence type="ECO:0000256" key="9">
    <source>
        <dbReference type="SAM" id="Coils"/>
    </source>
</evidence>
<dbReference type="RefSeq" id="XP_034249271.1">
    <property type="nucleotide sequence ID" value="XM_034393380.1"/>
</dbReference>
<evidence type="ECO:0000256" key="7">
    <source>
        <dbReference type="ARBA" id="ARBA00023306"/>
    </source>
</evidence>
<dbReference type="Pfam" id="PF03800">
    <property type="entry name" value="Nuf2"/>
    <property type="match status" value="1"/>
</dbReference>
<reference evidence="12" key="1">
    <citation type="submission" date="2025-08" db="UniProtKB">
        <authorList>
            <consortium name="RefSeq"/>
        </authorList>
    </citation>
    <scope>IDENTIFICATION</scope>
    <source>
        <tissue evidence="12">Total insect</tissue>
    </source>
</reference>
<keyword evidence="7" id="KW-0131">Cell cycle</keyword>
<evidence type="ECO:0000256" key="8">
    <source>
        <dbReference type="ARBA" id="ARBA00023328"/>
    </source>
</evidence>
<gene>
    <name evidence="12" type="primary">LOC117650087</name>
</gene>
<sequence length="454" mass="52717">MSTHKPSMQQKVLLEARVLETLNHCFPEFKCSITDIKFPKSEFVINFYKFILEELRFDVSKLMMGPLEDQLQGESHPELYLKSLPLVNMARALRTILIRLLGADRLQFGLEDLLEPNPSRNSLFMFNLLNFYSFADTRLPELSSKLEVIGQSKAEAEELLRKREMISRGINQRALTKGKRADYAREIKSKKLEIDELQKESKSVEQLSEKKLAELEEAKKKLGRVQSDVSQLNETFIKLEAQQVQSPDVIKSNFKNMQAKLEETKQQLEQAQQTLKERKKAIALFETVEKGQDTRFGLVTDAVSIARTIKDLEKQLADGQRKLKSELEEISKCQANLKELMRESTDLSHQLTNTQLKWESKKRSMEEEIRFLKEDKNRLKNKESKDMEKICQEICQVQAEIKELIEKNNAFNEMCEKKYAELMEMEQEFIAEKNAAIEADIEGLNKLKRAQGRN</sequence>
<keyword evidence="3" id="KW-0158">Chromosome</keyword>
<feature type="domain" description="Kinetochore protein Nuf2 N-terminal" evidence="10">
    <location>
        <begin position="28"/>
        <end position="146"/>
    </location>
</feature>
<accession>A0A6P8ZWS3</accession>
<comment type="subcellular location">
    <subcellularLocation>
        <location evidence="1">Chromosome</location>
        <location evidence="1">Centromere</location>
    </subcellularLocation>
</comment>
<keyword evidence="11" id="KW-1185">Reference proteome</keyword>
<feature type="coiled-coil region" evidence="9">
    <location>
        <begin position="180"/>
        <end position="281"/>
    </location>
</feature>
<evidence type="ECO:0000256" key="4">
    <source>
        <dbReference type="ARBA" id="ARBA00022618"/>
    </source>
</evidence>
<dbReference type="InterPro" id="IPR005549">
    <property type="entry name" value="Kinetochore_Nuf2_N"/>
</dbReference>
<evidence type="ECO:0000256" key="1">
    <source>
        <dbReference type="ARBA" id="ARBA00004584"/>
    </source>
</evidence>
<dbReference type="GeneID" id="117650087"/>
<dbReference type="GO" id="GO:0051301">
    <property type="term" value="P:cell division"/>
    <property type="evidence" value="ECO:0007669"/>
    <property type="project" value="UniProtKB-KW"/>
</dbReference>
<comment type="similarity">
    <text evidence="2">Belongs to the NUF2 family.</text>
</comment>
<evidence type="ECO:0000313" key="12">
    <source>
        <dbReference type="RefSeq" id="XP_034249271.1"/>
    </source>
</evidence>
<evidence type="ECO:0000256" key="2">
    <source>
        <dbReference type="ARBA" id="ARBA00005498"/>
    </source>
</evidence>
<dbReference type="InterPro" id="IPR038275">
    <property type="entry name" value="Nuf2_N_sf"/>
</dbReference>
<evidence type="ECO:0000256" key="6">
    <source>
        <dbReference type="ARBA" id="ARBA00023054"/>
    </source>
</evidence>
<organism evidence="12">
    <name type="scientific">Thrips palmi</name>
    <name type="common">Melon thrips</name>
    <dbReference type="NCBI Taxonomy" id="161013"/>
    <lineage>
        <taxon>Eukaryota</taxon>
        <taxon>Metazoa</taxon>
        <taxon>Ecdysozoa</taxon>
        <taxon>Arthropoda</taxon>
        <taxon>Hexapoda</taxon>
        <taxon>Insecta</taxon>
        <taxon>Pterygota</taxon>
        <taxon>Neoptera</taxon>
        <taxon>Paraneoptera</taxon>
        <taxon>Thysanoptera</taxon>
        <taxon>Terebrantia</taxon>
        <taxon>Thripoidea</taxon>
        <taxon>Thripidae</taxon>
        <taxon>Thrips</taxon>
    </lineage>
</organism>
<evidence type="ECO:0000256" key="3">
    <source>
        <dbReference type="ARBA" id="ARBA00022454"/>
    </source>
</evidence>